<dbReference type="HOGENOM" id="CLU_001650_6_3_1"/>
<name>F0WV16_9STRA</name>
<gene>
    <name evidence="1" type="primary">AlNc14C284G10161</name>
    <name evidence="1" type="ORF">ALNC14_113960</name>
</gene>
<evidence type="ECO:0000313" key="1">
    <source>
        <dbReference type="EMBL" id="CCA25252.1"/>
    </source>
</evidence>
<accession>F0WV16</accession>
<organism evidence="1">
    <name type="scientific">Albugo laibachii Nc14</name>
    <dbReference type="NCBI Taxonomy" id="890382"/>
    <lineage>
        <taxon>Eukaryota</taxon>
        <taxon>Sar</taxon>
        <taxon>Stramenopiles</taxon>
        <taxon>Oomycota</taxon>
        <taxon>Peronosporomycetes</taxon>
        <taxon>Albuginales</taxon>
        <taxon>Albuginaceae</taxon>
        <taxon>Albugo</taxon>
    </lineage>
</organism>
<reference evidence="1" key="1">
    <citation type="journal article" date="2011" name="PLoS Biol.">
        <title>Gene gain and loss during evolution of obligate parasitism in the white rust pathogen of Arabidopsis thaliana.</title>
        <authorList>
            <person name="Kemen E."/>
            <person name="Gardiner A."/>
            <person name="Schultz-Larsen T."/>
            <person name="Kemen A.C."/>
            <person name="Balmuth A.L."/>
            <person name="Robert-Seilaniantz A."/>
            <person name="Bailey K."/>
            <person name="Holub E."/>
            <person name="Studholme D.J."/>
            <person name="Maclean D."/>
            <person name="Jones J.D."/>
        </authorList>
    </citation>
    <scope>NUCLEOTIDE SEQUENCE</scope>
</reference>
<dbReference type="CDD" id="cd09272">
    <property type="entry name" value="RNase_HI_RT_Ty1"/>
    <property type="match status" value="1"/>
</dbReference>
<reference evidence="1" key="2">
    <citation type="submission" date="2011-02" db="EMBL/GenBank/DDBJ databases">
        <authorList>
            <person name="MacLean D."/>
        </authorList>
    </citation>
    <scope>NUCLEOTIDE SEQUENCE</scope>
</reference>
<proteinExistence type="predicted"/>
<sequence>MDGAIIQWIGKKQTGESLSTMEAEFTSASHVGRELLGLRELVREIGFLVSEPMTMMMDNQAAIKHLESDYSIANAKHVNIRVKFYRDFANRGIVRPAYVKLRIMMTDLLTRALPAPRLAETASVFWAALSGRSQARVGRGGV</sequence>
<protein>
    <submittedName>
        <fullName evidence="1">AlNc14C284G10161 protein</fullName>
    </submittedName>
</protein>
<dbReference type="EMBL" id="FR824329">
    <property type="protein sequence ID" value="CCA25252.1"/>
    <property type="molecule type" value="Genomic_DNA"/>
</dbReference>
<dbReference type="AlphaFoldDB" id="F0WV16"/>